<dbReference type="SUPFAM" id="SSF51206">
    <property type="entry name" value="cAMP-binding domain-like"/>
    <property type="match status" value="4"/>
</dbReference>
<dbReference type="AlphaFoldDB" id="A0A7E6FPA3"/>
<dbReference type="RefSeq" id="XP_036369320.1">
    <property type="nucleotide sequence ID" value="XM_036513427.1"/>
</dbReference>
<evidence type="ECO:0000259" key="1">
    <source>
        <dbReference type="PROSITE" id="PS50042"/>
    </source>
</evidence>
<dbReference type="PANTHER" id="PTHR23011:SF28">
    <property type="entry name" value="CYCLIC NUCLEOTIDE-BINDING DOMAIN CONTAINING PROTEIN"/>
    <property type="match status" value="1"/>
</dbReference>
<dbReference type="PANTHER" id="PTHR23011">
    <property type="entry name" value="CYCLIC NUCLEOTIDE-BINDING DOMAIN CONTAINING PROTEIN"/>
    <property type="match status" value="1"/>
</dbReference>
<evidence type="ECO:0000313" key="3">
    <source>
        <dbReference type="RefSeq" id="XP_036369320.1"/>
    </source>
</evidence>
<protein>
    <submittedName>
        <fullName evidence="3">Uncharacterized protein LOC118767946</fullName>
    </submittedName>
</protein>
<gene>
    <name evidence="3" type="primary">LOC118767946</name>
</gene>
<dbReference type="PROSITE" id="PS50042">
    <property type="entry name" value="CNMP_BINDING_3"/>
    <property type="match status" value="2"/>
</dbReference>
<dbReference type="SMART" id="SM00100">
    <property type="entry name" value="cNMP"/>
    <property type="match status" value="2"/>
</dbReference>
<dbReference type="InterPro" id="IPR018490">
    <property type="entry name" value="cNMP-bd_dom_sf"/>
</dbReference>
<dbReference type="CDD" id="cd00038">
    <property type="entry name" value="CAP_ED"/>
    <property type="match status" value="2"/>
</dbReference>
<dbReference type="InterPro" id="IPR014710">
    <property type="entry name" value="RmlC-like_jellyroll"/>
</dbReference>
<accession>A0A7E6FPA3</accession>
<dbReference type="KEGG" id="osn:118767946"/>
<proteinExistence type="predicted"/>
<reference evidence="3" key="1">
    <citation type="submission" date="2025-08" db="UniProtKB">
        <authorList>
            <consortium name="RefSeq"/>
        </authorList>
    </citation>
    <scope>IDENTIFICATION</scope>
</reference>
<organism evidence="2 3">
    <name type="scientific">Octopus sinensis</name>
    <name type="common">East Asian common octopus</name>
    <dbReference type="NCBI Taxonomy" id="2607531"/>
    <lineage>
        <taxon>Eukaryota</taxon>
        <taxon>Metazoa</taxon>
        <taxon>Spiralia</taxon>
        <taxon>Lophotrochozoa</taxon>
        <taxon>Mollusca</taxon>
        <taxon>Cephalopoda</taxon>
        <taxon>Coleoidea</taxon>
        <taxon>Octopodiformes</taxon>
        <taxon>Octopoda</taxon>
        <taxon>Incirrata</taxon>
        <taxon>Octopodidae</taxon>
        <taxon>Octopus</taxon>
    </lineage>
</organism>
<dbReference type="Pfam" id="PF00027">
    <property type="entry name" value="cNMP_binding"/>
    <property type="match status" value="2"/>
</dbReference>
<sequence length="1010" mass="117181">MNIAALMAKMRGDTLLTESVASTTEDLSFNPGFFKVDRETTILSEEAQNILRRIPERRTPEDVKIVINCLQNAGLACFCNYPDEIQKMIAKIAGYMVVTPKRVIIRQGIRAEHFYFIIGGRVMLSEKDYKIDGTETEKTTFLQPGSSFGEQDMVNHTLRRFSAISVNTVQLLTIEREDMLMEFTTYKVDKQVPDHIKFLAHCKFLQFWPVERLRNNLEHCFVYFFKRDELVLEDSHNTDWIYIMKKGICKVVKRLKKPQTQRVNIANNRLKFVSNPNFEQIFKLPLKKAYTNARVLDNIEVIDPFADDGEFSKIVSSIPSTDRLCNKTKQVNNDNNYVNVQIDLLKCRDVFGLDTLVFDEYYILPATDSVSLVSGGAEIVLLSKKFFIKNASELVKWQVRKQANSYPSNNDLVVKLESQQMWNDYKKSVMSELVSGKLKQRPKRLKALISKMERQGKIEQYTLKKRINNNSLSLKKRYTELFPKLPEYKDMTTKREKPFSKTLFKRLAQVLVAFYCLFHKKKVTKGSFPEMPFLRKQKGESSTLLFEKRRVRSDEGEIHDAQNQWHAAMNIAALMEKIKGDTLFTESVGSTTEDLSFNPSFFKVDRETTILSEEAQNILRHIPERRTPEDVKIVINCLQNAGLACFCNYPDEIQKMIAKIAGYMVVTPKRVIIRQGIRAEHFYFIIGGRVMLSEKDYKIDGTETEKTTILQPGTSFGEQDMVNHTLRRFSAISVNTVQLLTVEREDMLRGFISYKVDKQVPNHIKFLAHCKFLQFWPVDHLGNNLEHCFVYFFKRDVVVLEDSHNTDWIYIMKKGICRVVKRLKKPQTQRVNIANNRLKFFTNTNSEQNFKLPLRKSYTNARVLHSIDVADSVVFPKIASSIPSTDRLCNKTKQVYNDNNYVNVQIDLLKRRDVFGLDTLVFDEYFILPATDSVSLVSGGAEIVLLSKKFFIKHASELVKWQVRKQANSYPNKTDLDVKLESQQMWNDYKKSVMSELVSGKKKQRPKRWK</sequence>
<name>A0A7E6FPA3_9MOLL</name>
<dbReference type="Gene3D" id="2.60.120.10">
    <property type="entry name" value="Jelly Rolls"/>
    <property type="match status" value="4"/>
</dbReference>
<dbReference type="Proteomes" id="UP000515154">
    <property type="component" value="Linkage group LG25"/>
</dbReference>
<keyword evidence="2" id="KW-1185">Reference proteome</keyword>
<evidence type="ECO:0000313" key="2">
    <source>
        <dbReference type="Proteomes" id="UP000515154"/>
    </source>
</evidence>
<feature type="domain" description="Cyclic nucleotide-binding" evidence="1">
    <location>
        <begin position="663"/>
        <end position="749"/>
    </location>
</feature>
<dbReference type="InterPro" id="IPR000595">
    <property type="entry name" value="cNMP-bd_dom"/>
</dbReference>
<feature type="domain" description="Cyclic nucleotide-binding" evidence="1">
    <location>
        <begin position="95"/>
        <end position="177"/>
    </location>
</feature>